<accession>A0A8K0RJ52</accession>
<proteinExistence type="predicted"/>
<reference evidence="3" key="1">
    <citation type="journal article" date="2021" name="Nat. Commun.">
        <title>Genetic determinants of endophytism in the Arabidopsis root mycobiome.</title>
        <authorList>
            <person name="Mesny F."/>
            <person name="Miyauchi S."/>
            <person name="Thiergart T."/>
            <person name="Pickel B."/>
            <person name="Atanasova L."/>
            <person name="Karlsson M."/>
            <person name="Huettel B."/>
            <person name="Barry K.W."/>
            <person name="Haridas S."/>
            <person name="Chen C."/>
            <person name="Bauer D."/>
            <person name="Andreopoulos W."/>
            <person name="Pangilinan J."/>
            <person name="LaButti K."/>
            <person name="Riley R."/>
            <person name="Lipzen A."/>
            <person name="Clum A."/>
            <person name="Drula E."/>
            <person name="Henrissat B."/>
            <person name="Kohler A."/>
            <person name="Grigoriev I.V."/>
            <person name="Martin F.M."/>
            <person name="Hacquard S."/>
        </authorList>
    </citation>
    <scope>NUCLEOTIDE SEQUENCE</scope>
    <source>
        <strain evidence="3">MPI-SDFR-AT-0068</strain>
    </source>
</reference>
<dbReference type="Proteomes" id="UP000813427">
    <property type="component" value="Unassembled WGS sequence"/>
</dbReference>
<keyword evidence="1" id="KW-0472">Membrane</keyword>
<gene>
    <name evidence="3" type="ORF">BKA59DRAFT_488794</name>
</gene>
<keyword evidence="2" id="KW-0732">Signal</keyword>
<feature type="signal peptide" evidence="2">
    <location>
        <begin position="1"/>
        <end position="25"/>
    </location>
</feature>
<organism evidence="3 4">
    <name type="scientific">Fusarium tricinctum</name>
    <dbReference type="NCBI Taxonomy" id="61284"/>
    <lineage>
        <taxon>Eukaryota</taxon>
        <taxon>Fungi</taxon>
        <taxon>Dikarya</taxon>
        <taxon>Ascomycota</taxon>
        <taxon>Pezizomycotina</taxon>
        <taxon>Sordariomycetes</taxon>
        <taxon>Hypocreomycetidae</taxon>
        <taxon>Hypocreales</taxon>
        <taxon>Nectriaceae</taxon>
        <taxon>Fusarium</taxon>
        <taxon>Fusarium tricinctum species complex</taxon>
    </lineage>
</organism>
<evidence type="ECO:0000256" key="2">
    <source>
        <dbReference type="SAM" id="SignalP"/>
    </source>
</evidence>
<sequence>MRSHSRTYKVSLISALGYLMTFVESKPATITCVTSISLSRCLNTAPRITAPPTSGPTELIKVKRKEFGFDTCAYINDEPLTCAEFGTCTSLSRQSIEYVGCCYGEGDCDIYTDCYDENTPLGTRMTDPRILSCAGTRPFCATVLWPQEPKTVYMCAEQPSTITVDPTTDFATSTANAAPEPTDFETSIAIPAPEPTDGSGGGAIADLTKSQKIGIGVGCGVAGLVFAAGLGYCCCCSKQRRPKNAPKNGIVAVHRVSEYWPDVMESR</sequence>
<name>A0A8K0RJ52_9HYPO</name>
<keyword evidence="1" id="KW-1133">Transmembrane helix</keyword>
<evidence type="ECO:0000313" key="4">
    <source>
        <dbReference type="Proteomes" id="UP000813427"/>
    </source>
</evidence>
<evidence type="ECO:0000256" key="1">
    <source>
        <dbReference type="SAM" id="Phobius"/>
    </source>
</evidence>
<keyword evidence="1" id="KW-0812">Transmembrane</keyword>
<evidence type="ECO:0000313" key="3">
    <source>
        <dbReference type="EMBL" id="KAH7231080.1"/>
    </source>
</evidence>
<keyword evidence="4" id="KW-1185">Reference proteome</keyword>
<dbReference type="AlphaFoldDB" id="A0A8K0RJ52"/>
<dbReference type="OrthoDB" id="4156556at2759"/>
<dbReference type="EMBL" id="JAGPXF010000009">
    <property type="protein sequence ID" value="KAH7231080.1"/>
    <property type="molecule type" value="Genomic_DNA"/>
</dbReference>
<comment type="caution">
    <text evidence="3">The sequence shown here is derived from an EMBL/GenBank/DDBJ whole genome shotgun (WGS) entry which is preliminary data.</text>
</comment>
<feature type="chain" id="PRO_5035449837" evidence="2">
    <location>
        <begin position="26"/>
        <end position="267"/>
    </location>
</feature>
<protein>
    <submittedName>
        <fullName evidence="3">Uncharacterized protein</fullName>
    </submittedName>
</protein>
<feature type="transmembrane region" description="Helical" evidence="1">
    <location>
        <begin position="213"/>
        <end position="235"/>
    </location>
</feature>